<dbReference type="PANTHER" id="PTHR12526:SF629">
    <property type="entry name" value="TEICHURONIC ACID BIOSYNTHESIS GLYCOSYLTRANSFERASE TUAH-RELATED"/>
    <property type="match status" value="1"/>
</dbReference>
<evidence type="ECO:0000256" key="1">
    <source>
        <dbReference type="ARBA" id="ARBA00022676"/>
    </source>
</evidence>
<dbReference type="AlphaFoldDB" id="A0A9Q3T0D2"/>
<evidence type="ECO:0000259" key="3">
    <source>
        <dbReference type="Pfam" id="PF00534"/>
    </source>
</evidence>
<dbReference type="InterPro" id="IPR001296">
    <property type="entry name" value="Glyco_trans_1"/>
</dbReference>
<dbReference type="PANTHER" id="PTHR12526">
    <property type="entry name" value="GLYCOSYLTRANSFERASE"/>
    <property type="match status" value="1"/>
</dbReference>
<dbReference type="Pfam" id="PF00534">
    <property type="entry name" value="Glycos_transf_1"/>
    <property type="match status" value="1"/>
</dbReference>
<evidence type="ECO:0000256" key="2">
    <source>
        <dbReference type="ARBA" id="ARBA00022679"/>
    </source>
</evidence>
<feature type="domain" description="Glycosyl transferase family 1" evidence="3">
    <location>
        <begin position="323"/>
        <end position="484"/>
    </location>
</feature>
<keyword evidence="1 4" id="KW-0328">Glycosyltransferase</keyword>
<evidence type="ECO:0000313" key="4">
    <source>
        <dbReference type="EMBL" id="MBZ5963366.1"/>
    </source>
</evidence>
<evidence type="ECO:0000313" key="5">
    <source>
        <dbReference type="Proteomes" id="UP000752647"/>
    </source>
</evidence>
<keyword evidence="2 4" id="KW-0808">Transferase</keyword>
<sequence>MHAVFVNTFYAHNLSGASFAVDRRLQLFLHHKIETTIISADYYLTNRYYFHYHFPELSQHFLDLHDILTGNIERDEVDAWLQFYEENSAFYSFDTNKKIATAQNGVYLRWHNYDDDRLMSVYHYSKSNKLLRSDEYDWRGYLAVRVYYAANPNGDQSYVVSREHLNPDGQTVLTYHFTSDSQIRRIDWKNSAGQTKYFNQKNDLLVAALKYYSMLIGDEVLMILDLFHSDTIAKLQSLNTLDNICLIVQLHNIQVKNTPEGSPTRIGYSYPVLNSENYSGLIVLTEHQRQDVLAFADSDRVFTIAENWYDEHDVATHDAIKWSDKEDGLVIISARYDKTKQIDHAIKAVITAHERTPNIHLEIWGGGNDNVQKELQQIIDTHQANEYIKLMGITDNQHMKYRFAQAQLHVLVSKNEGLPMVFFEAQLGKTPSISYDIDYGPSEIITNRVNGDLIAANDITYLSSRMIELFQNSGTLEHYSENSSQTLIKFCEEAIWQKWENLIKQVFR</sequence>
<comment type="caution">
    <text evidence="4">The sequence shown here is derived from an EMBL/GenBank/DDBJ whole genome shotgun (WGS) entry which is preliminary data.</text>
</comment>
<dbReference type="RefSeq" id="WP_224132897.1">
    <property type="nucleotide sequence ID" value="NZ_CBCPIF010000001.1"/>
</dbReference>
<accession>A0A9Q3T0D2</accession>
<reference evidence="4" key="1">
    <citation type="submission" date="2021-05" db="EMBL/GenBank/DDBJ databases">
        <title>Pangenome of Leuconostoc gelidum warrants species status for Leuconostoc gelidum subsp. gasicomitatum.</title>
        <authorList>
            <person name="Johansson P."/>
            <person name="Sade E."/>
            <person name="Hultman J."/>
            <person name="Auvinen P."/>
            <person name="Bjorkroth J."/>
        </authorList>
    </citation>
    <scope>NUCLEOTIDE SEQUENCE</scope>
    <source>
        <strain evidence="4">A.21.4</strain>
    </source>
</reference>
<proteinExistence type="predicted"/>
<name>A0A9Q3T0D2_9LACO</name>
<dbReference type="Proteomes" id="UP000752647">
    <property type="component" value="Unassembled WGS sequence"/>
</dbReference>
<dbReference type="GO" id="GO:0016757">
    <property type="term" value="F:glycosyltransferase activity"/>
    <property type="evidence" value="ECO:0007669"/>
    <property type="project" value="UniProtKB-KW"/>
</dbReference>
<protein>
    <submittedName>
        <fullName evidence="4">Glycosyltransferase</fullName>
        <ecNumber evidence="4">2.4.-.-</ecNumber>
    </submittedName>
</protein>
<dbReference type="Gene3D" id="3.40.50.2000">
    <property type="entry name" value="Glycogen Phosphorylase B"/>
    <property type="match status" value="2"/>
</dbReference>
<gene>
    <name evidence="4" type="ORF">KIJ12_09455</name>
</gene>
<dbReference type="SUPFAM" id="SSF53756">
    <property type="entry name" value="UDP-Glycosyltransferase/glycogen phosphorylase"/>
    <property type="match status" value="1"/>
</dbReference>
<dbReference type="EMBL" id="JAHBFI010000020">
    <property type="protein sequence ID" value="MBZ5963366.1"/>
    <property type="molecule type" value="Genomic_DNA"/>
</dbReference>
<organism evidence="4 5">
    <name type="scientific">Leuconostoc gasicomitatum</name>
    <dbReference type="NCBI Taxonomy" id="115778"/>
    <lineage>
        <taxon>Bacteria</taxon>
        <taxon>Bacillati</taxon>
        <taxon>Bacillota</taxon>
        <taxon>Bacilli</taxon>
        <taxon>Lactobacillales</taxon>
        <taxon>Lactobacillaceae</taxon>
        <taxon>Leuconostoc</taxon>
        <taxon>Leuconostoc gelidum group</taxon>
    </lineage>
</organism>
<dbReference type="EC" id="2.4.-.-" evidence="4"/>